<keyword evidence="2" id="KW-1185">Reference proteome</keyword>
<accession>D9WWY8</accession>
<sequence>MPDTAAAQHATTSRLIRGAITLLRERGIYTQFPGYVGDDDSLNIPAAILLAHTRRALPPAEFTRKACLAQWGDPDAHFRVHPAVMHAIRFVSACIDGQPNDDPATGEPDYIDHLAWWPTYRPIDAQTPPSLDDVLDVMAKAATLAADIAQQGAAADYPAAA</sequence>
<evidence type="ECO:0000313" key="2">
    <source>
        <dbReference type="Proteomes" id="UP000003963"/>
    </source>
</evidence>
<dbReference type="AlphaFoldDB" id="D9WWY8"/>
<gene>
    <name evidence="1" type="ORF">SSOG_09130</name>
</gene>
<organism evidence="1 2">
    <name type="scientific">Streptomyces himastatinicus ATCC 53653</name>
    <dbReference type="NCBI Taxonomy" id="457427"/>
    <lineage>
        <taxon>Bacteria</taxon>
        <taxon>Bacillati</taxon>
        <taxon>Actinomycetota</taxon>
        <taxon>Actinomycetes</taxon>
        <taxon>Kitasatosporales</taxon>
        <taxon>Streptomycetaceae</taxon>
        <taxon>Streptomyces</taxon>
        <taxon>Streptomyces violaceusniger group</taxon>
    </lineage>
</organism>
<dbReference type="RefSeq" id="WP_009721213.1">
    <property type="nucleotide sequence ID" value="NZ_GG657755.1"/>
</dbReference>
<evidence type="ECO:0000313" key="1">
    <source>
        <dbReference type="EMBL" id="EFL29416.1"/>
    </source>
</evidence>
<protein>
    <submittedName>
        <fullName evidence="1">Uncharacterized protein</fullName>
    </submittedName>
</protein>
<proteinExistence type="predicted"/>
<dbReference type="EMBL" id="GG657755">
    <property type="protein sequence ID" value="EFL29416.1"/>
    <property type="molecule type" value="Genomic_DNA"/>
</dbReference>
<dbReference type="STRING" id="457427.SSOG_09130"/>
<name>D9WWY8_9ACTN</name>
<dbReference type="Proteomes" id="UP000003963">
    <property type="component" value="Unassembled WGS sequence"/>
</dbReference>
<reference evidence="1 2" key="1">
    <citation type="submission" date="2009-02" db="EMBL/GenBank/DDBJ databases">
        <title>Annotation of Streptomyces hygroscopicus strain ATCC 53653.</title>
        <authorList>
            <consortium name="The Broad Institute Genome Sequencing Platform"/>
            <consortium name="Broad Institute Microbial Sequencing Center"/>
            <person name="Fischbach M."/>
            <person name="Godfrey P."/>
            <person name="Ward D."/>
            <person name="Young S."/>
            <person name="Zeng Q."/>
            <person name="Koehrsen M."/>
            <person name="Alvarado L."/>
            <person name="Berlin A.M."/>
            <person name="Bochicchio J."/>
            <person name="Borenstein D."/>
            <person name="Chapman S.B."/>
            <person name="Chen Z."/>
            <person name="Engels R."/>
            <person name="Freedman E."/>
            <person name="Gellesch M."/>
            <person name="Goldberg J."/>
            <person name="Griggs A."/>
            <person name="Gujja S."/>
            <person name="Heilman E.R."/>
            <person name="Heiman D.I."/>
            <person name="Hepburn T.A."/>
            <person name="Howarth C."/>
            <person name="Jen D."/>
            <person name="Larson L."/>
            <person name="Lewis B."/>
            <person name="Mehta T."/>
            <person name="Park D."/>
            <person name="Pearson M."/>
            <person name="Richards J."/>
            <person name="Roberts A."/>
            <person name="Saif S."/>
            <person name="Shea T.D."/>
            <person name="Shenoy N."/>
            <person name="Sisk P."/>
            <person name="Stolte C."/>
            <person name="Sykes S.N."/>
            <person name="Thomson T."/>
            <person name="Walk T."/>
            <person name="White J."/>
            <person name="Yandava C."/>
            <person name="Straight P."/>
            <person name="Clardy J."/>
            <person name="Hung D."/>
            <person name="Kolter R."/>
            <person name="Mekalanos J."/>
            <person name="Walker S."/>
            <person name="Walsh C.T."/>
            <person name="Wieland-Brown L.C."/>
            <person name="Haas B."/>
            <person name="Nusbaum C."/>
            <person name="Birren B."/>
        </authorList>
    </citation>
    <scope>NUCLEOTIDE SEQUENCE [LARGE SCALE GENOMIC DNA]</scope>
    <source>
        <strain evidence="1 2">ATCC 53653</strain>
    </source>
</reference>
<dbReference type="HOGENOM" id="CLU_1642789_0_0_11"/>